<feature type="transmembrane region" description="Helical" evidence="1">
    <location>
        <begin position="109"/>
        <end position="130"/>
    </location>
</feature>
<feature type="transmembrane region" description="Helical" evidence="1">
    <location>
        <begin position="80"/>
        <end position="97"/>
    </location>
</feature>
<evidence type="ECO:0000256" key="1">
    <source>
        <dbReference type="SAM" id="Phobius"/>
    </source>
</evidence>
<keyword evidence="2" id="KW-0732">Signal</keyword>
<feature type="transmembrane region" description="Helical" evidence="1">
    <location>
        <begin position="190"/>
        <end position="208"/>
    </location>
</feature>
<accession>A0A517XPE8</accession>
<keyword evidence="1" id="KW-0812">Transmembrane</keyword>
<feature type="signal peptide" evidence="2">
    <location>
        <begin position="1"/>
        <end position="20"/>
    </location>
</feature>
<dbReference type="RefSeq" id="WP_145235332.1">
    <property type="nucleotide sequence ID" value="NZ_CP036273.1"/>
</dbReference>
<keyword evidence="5" id="KW-1185">Reference proteome</keyword>
<evidence type="ECO:0000313" key="5">
    <source>
        <dbReference type="Proteomes" id="UP000319576"/>
    </source>
</evidence>
<evidence type="ECO:0000259" key="3">
    <source>
        <dbReference type="Pfam" id="PF20604"/>
    </source>
</evidence>
<dbReference type="OrthoDB" id="258302at2"/>
<reference evidence="4 5" key="1">
    <citation type="submission" date="2019-02" db="EMBL/GenBank/DDBJ databases">
        <title>Deep-cultivation of Planctomycetes and their phenomic and genomic characterization uncovers novel biology.</title>
        <authorList>
            <person name="Wiegand S."/>
            <person name="Jogler M."/>
            <person name="Boedeker C."/>
            <person name="Pinto D."/>
            <person name="Vollmers J."/>
            <person name="Rivas-Marin E."/>
            <person name="Kohn T."/>
            <person name="Peeters S.H."/>
            <person name="Heuer A."/>
            <person name="Rast P."/>
            <person name="Oberbeckmann S."/>
            <person name="Bunk B."/>
            <person name="Jeske O."/>
            <person name="Meyerdierks A."/>
            <person name="Storesund J.E."/>
            <person name="Kallscheuer N."/>
            <person name="Luecker S."/>
            <person name="Lage O.M."/>
            <person name="Pohl T."/>
            <person name="Merkel B.J."/>
            <person name="Hornburger P."/>
            <person name="Mueller R.-W."/>
            <person name="Bruemmer F."/>
            <person name="Labrenz M."/>
            <person name="Spormann A.M."/>
            <person name="Op den Camp H."/>
            <person name="Overmann J."/>
            <person name="Amann R."/>
            <person name="Jetten M.S.M."/>
            <person name="Mascher T."/>
            <person name="Medema M.H."/>
            <person name="Devos D.P."/>
            <person name="Kaster A.-K."/>
            <person name="Ovreas L."/>
            <person name="Rohde M."/>
            <person name="Galperin M.Y."/>
            <person name="Jogler C."/>
        </authorList>
    </citation>
    <scope>NUCLEOTIDE SEQUENCE [LARGE SCALE GENOMIC DNA]</scope>
    <source>
        <strain evidence="4 5">ETA_A1</strain>
    </source>
</reference>
<feature type="transmembrane region" description="Helical" evidence="1">
    <location>
        <begin position="215"/>
        <end position="236"/>
    </location>
</feature>
<name>A0A517XPE8_9BACT</name>
<feature type="transmembrane region" description="Helical" evidence="1">
    <location>
        <begin position="267"/>
        <end position="284"/>
    </location>
</feature>
<dbReference type="EMBL" id="CP036273">
    <property type="protein sequence ID" value="QDU19377.1"/>
    <property type="molecule type" value="Genomic_DNA"/>
</dbReference>
<feature type="transmembrane region" description="Helical" evidence="1">
    <location>
        <begin position="345"/>
        <end position="366"/>
    </location>
</feature>
<dbReference type="KEGG" id="uli:ETAA1_13010"/>
<organism evidence="4 5">
    <name type="scientific">Urbifossiella limnaea</name>
    <dbReference type="NCBI Taxonomy" id="2528023"/>
    <lineage>
        <taxon>Bacteria</taxon>
        <taxon>Pseudomonadati</taxon>
        <taxon>Planctomycetota</taxon>
        <taxon>Planctomycetia</taxon>
        <taxon>Gemmatales</taxon>
        <taxon>Gemmataceae</taxon>
        <taxon>Urbifossiella</taxon>
    </lineage>
</organism>
<gene>
    <name evidence="4" type="ORF">ETAA1_13010</name>
</gene>
<dbReference type="Proteomes" id="UP000319576">
    <property type="component" value="Chromosome"/>
</dbReference>
<keyword evidence="1" id="KW-1133">Transmembrane helix</keyword>
<keyword evidence="1" id="KW-0472">Membrane</keyword>
<protein>
    <recommendedName>
        <fullName evidence="3">DUF6798 domain-containing protein</fullName>
    </recommendedName>
</protein>
<sequence precursor="true">MPALPRPFLVTILAVGFAAAHTQAPLFYSNQNQYLLHGLATAGYGQLSADWLSTTADPTPLFSAGVAAAYRAAGLWPLQAAYFALLMGYFAAAAWLAGRVADLTATPRLLAWAALFTAAHAAVFRVLSVWLTGVDYPWIFQAGVAGQYLLGPGIQPSAFGGLLLVSVAAFAAGRAVLAGALAGAAGLMHATYLLPGGLLVCGYLVAMLRERRPGAAASVGAVSLLVVLPTLTYAGVTFAPDDRAAFAEAQRILAEVRIPHHAVVSRWFDAVAAAQLVWVALGLLTLRRTRVFLPLTVAATGALVLTLVVTAVPNPSLMLLFPWRLSAVLVPVATLAVAARAAAHLPAGVSAVALAAMAAAGVWVMAARVGYATNTAEEPLLEFVRTHAGAGDVVLIPTRFPAVGTGRGSVSTSFTPPPRPRPGSNLIPVDLQRFRLATGVPIYVDFKSVPYADDEVLEWHRRVAWAEAWYAAAPDAAALRRAGITLVVSPRDKPLPALGEPVFADEAYHLYRVR</sequence>
<feature type="chain" id="PRO_5022051579" description="DUF6798 domain-containing protein" evidence="2">
    <location>
        <begin position="21"/>
        <end position="514"/>
    </location>
</feature>
<feature type="domain" description="DUF6798" evidence="3">
    <location>
        <begin position="426"/>
        <end position="464"/>
    </location>
</feature>
<evidence type="ECO:0000313" key="4">
    <source>
        <dbReference type="EMBL" id="QDU19377.1"/>
    </source>
</evidence>
<evidence type="ECO:0000256" key="2">
    <source>
        <dbReference type="SAM" id="SignalP"/>
    </source>
</evidence>
<proteinExistence type="predicted"/>
<dbReference type="AlphaFoldDB" id="A0A517XPE8"/>
<dbReference type="InterPro" id="IPR046477">
    <property type="entry name" value="DUF6798"/>
</dbReference>
<dbReference type="Pfam" id="PF20604">
    <property type="entry name" value="DUF6798"/>
    <property type="match status" value="1"/>
</dbReference>
<feature type="transmembrane region" description="Helical" evidence="1">
    <location>
        <begin position="291"/>
        <end position="312"/>
    </location>
</feature>